<dbReference type="Proteomes" id="UP000693970">
    <property type="component" value="Unassembled WGS sequence"/>
</dbReference>
<evidence type="ECO:0000313" key="1">
    <source>
        <dbReference type="EMBL" id="KAG7358364.1"/>
    </source>
</evidence>
<name>A0A9K3PV81_9STRA</name>
<sequence length="281" mass="31475">MVATKAQQNDALKHVLENVFAEETNGAIARALSAASIQTVIDMIAMRYDDIYDLDYKDDDGITVIELPKYKCSLILLFASYLSWRDRAGRPVEPEPDGWITITQKDFNLYRITSDALFFMNYGAKSSSTTQASNNHSVPDPVEHFKRGIKRDVTQSRSLKDDALWDSWNAHTLATAQAQGVAEVLDPAYVPPPTEVGLFQQKKLYMYSVLFNCLESDQGKTVVRSHAATSDAQKVYADMQEYCLRSAKAELNAADHLAYITNAKLGNGQWRGTAESFILNW</sequence>
<keyword evidence="2" id="KW-1185">Reference proteome</keyword>
<reference evidence="1" key="2">
    <citation type="submission" date="2021-04" db="EMBL/GenBank/DDBJ databases">
        <authorList>
            <person name="Podell S."/>
        </authorList>
    </citation>
    <scope>NUCLEOTIDE SEQUENCE</scope>
    <source>
        <strain evidence="1">Hildebrandi</strain>
    </source>
</reference>
<reference evidence="1" key="1">
    <citation type="journal article" date="2021" name="Sci. Rep.">
        <title>Diploid genomic architecture of Nitzschia inconspicua, an elite biomass production diatom.</title>
        <authorList>
            <person name="Oliver A."/>
            <person name="Podell S."/>
            <person name="Pinowska A."/>
            <person name="Traller J.C."/>
            <person name="Smith S.R."/>
            <person name="McClure R."/>
            <person name="Beliaev A."/>
            <person name="Bohutskyi P."/>
            <person name="Hill E.A."/>
            <person name="Rabines A."/>
            <person name="Zheng H."/>
            <person name="Allen L.Z."/>
            <person name="Kuo A."/>
            <person name="Grigoriev I.V."/>
            <person name="Allen A.E."/>
            <person name="Hazlebeck D."/>
            <person name="Allen E.E."/>
        </authorList>
    </citation>
    <scope>NUCLEOTIDE SEQUENCE</scope>
    <source>
        <strain evidence="1">Hildebrandi</strain>
    </source>
</reference>
<dbReference type="EMBL" id="JAGRRH010000014">
    <property type="protein sequence ID" value="KAG7358364.1"/>
    <property type="molecule type" value="Genomic_DNA"/>
</dbReference>
<evidence type="ECO:0000313" key="2">
    <source>
        <dbReference type="Proteomes" id="UP000693970"/>
    </source>
</evidence>
<gene>
    <name evidence="1" type="ORF">IV203_014952</name>
</gene>
<accession>A0A9K3PV81</accession>
<dbReference type="AlphaFoldDB" id="A0A9K3PV81"/>
<organism evidence="1 2">
    <name type="scientific">Nitzschia inconspicua</name>
    <dbReference type="NCBI Taxonomy" id="303405"/>
    <lineage>
        <taxon>Eukaryota</taxon>
        <taxon>Sar</taxon>
        <taxon>Stramenopiles</taxon>
        <taxon>Ochrophyta</taxon>
        <taxon>Bacillariophyta</taxon>
        <taxon>Bacillariophyceae</taxon>
        <taxon>Bacillariophycidae</taxon>
        <taxon>Bacillariales</taxon>
        <taxon>Bacillariaceae</taxon>
        <taxon>Nitzschia</taxon>
    </lineage>
</organism>
<comment type="caution">
    <text evidence="1">The sequence shown here is derived from an EMBL/GenBank/DDBJ whole genome shotgun (WGS) entry which is preliminary data.</text>
</comment>
<protein>
    <submittedName>
        <fullName evidence="1">Uncharacterized protein</fullName>
    </submittedName>
</protein>
<proteinExistence type="predicted"/>